<evidence type="ECO:0000313" key="1">
    <source>
        <dbReference type="EMBL" id="MFC4637168.1"/>
    </source>
</evidence>
<dbReference type="EMBL" id="JBHSEI010000001">
    <property type="protein sequence ID" value="MFC4637168.1"/>
    <property type="molecule type" value="Genomic_DNA"/>
</dbReference>
<organism evidence="1 2">
    <name type="scientific">Deinococcus hohokamensis</name>
    <dbReference type="NCBI Taxonomy" id="309883"/>
    <lineage>
        <taxon>Bacteria</taxon>
        <taxon>Thermotogati</taxon>
        <taxon>Deinococcota</taxon>
        <taxon>Deinococci</taxon>
        <taxon>Deinococcales</taxon>
        <taxon>Deinococcaceae</taxon>
        <taxon>Deinococcus</taxon>
    </lineage>
</organism>
<dbReference type="Proteomes" id="UP001595952">
    <property type="component" value="Unassembled WGS sequence"/>
</dbReference>
<evidence type="ECO:0000313" key="2">
    <source>
        <dbReference type="Proteomes" id="UP001595952"/>
    </source>
</evidence>
<sequence>MRRARLALLGGGLLALVAGAGLWQSREARWQGPLYCLQAPGQVWAAAPVPSGVTPVCPASHTVRAEVRRGETRIEQYELPGWQPAPVLGALTAAGYRVVSRIPDDGVQEAAVLSRGRERLTYVADRMNGQTLVSLTTRGGP</sequence>
<comment type="caution">
    <text evidence="1">The sequence shown here is derived from an EMBL/GenBank/DDBJ whole genome shotgun (WGS) entry which is preliminary data.</text>
</comment>
<dbReference type="RefSeq" id="WP_380060201.1">
    <property type="nucleotide sequence ID" value="NZ_JBHSEI010000001.1"/>
</dbReference>
<protein>
    <recommendedName>
        <fullName evidence="3">Serine/threonine protein kinase</fullName>
    </recommendedName>
</protein>
<reference evidence="2" key="1">
    <citation type="journal article" date="2019" name="Int. J. Syst. Evol. Microbiol.">
        <title>The Global Catalogue of Microorganisms (GCM) 10K type strain sequencing project: providing services to taxonomists for standard genome sequencing and annotation.</title>
        <authorList>
            <consortium name="The Broad Institute Genomics Platform"/>
            <consortium name="The Broad Institute Genome Sequencing Center for Infectious Disease"/>
            <person name="Wu L."/>
            <person name="Ma J."/>
        </authorList>
    </citation>
    <scope>NUCLEOTIDE SEQUENCE [LARGE SCALE GENOMIC DNA]</scope>
    <source>
        <strain evidence="2">CCUG 55995</strain>
    </source>
</reference>
<proteinExistence type="predicted"/>
<evidence type="ECO:0008006" key="3">
    <source>
        <dbReference type="Google" id="ProtNLM"/>
    </source>
</evidence>
<accession>A0ABV9I4V9</accession>
<gene>
    <name evidence="1" type="ORF">ACFO0D_02320</name>
</gene>
<name>A0ABV9I4V9_9DEIO</name>
<keyword evidence="2" id="KW-1185">Reference proteome</keyword>